<comment type="caution">
    <text evidence="2">The sequence shown here is derived from an EMBL/GenBank/DDBJ whole genome shotgun (WGS) entry which is preliminary data.</text>
</comment>
<dbReference type="EMBL" id="JSYN01000025">
    <property type="protein sequence ID" value="KIA91884.1"/>
    <property type="molecule type" value="Genomic_DNA"/>
</dbReference>
<protein>
    <submittedName>
        <fullName evidence="2">Uncharacterized protein</fullName>
    </submittedName>
</protein>
<evidence type="ECO:0000313" key="2">
    <source>
        <dbReference type="EMBL" id="KIA91884.1"/>
    </source>
</evidence>
<proteinExistence type="predicted"/>
<keyword evidence="3" id="KW-1185">Reference proteome</keyword>
<feature type="transmembrane region" description="Helical" evidence="1">
    <location>
        <begin position="103"/>
        <end position="121"/>
    </location>
</feature>
<sequence length="137" mass="15967">MIFKYKKLIRPINATDIQLIRNIGSELEKRGYLISHLDTRSITFKDNFWHFGSRSEAFKRVDGGKFEINPEQGNISFTFYISLTSEIVVTAVMILIALFDGPFILFLIIFFWLMFFVRVFALRAEGKQLFVSLIKAE</sequence>
<dbReference type="AlphaFoldDB" id="A0A0C1FVJ8"/>
<dbReference type="OrthoDB" id="796484at2"/>
<dbReference type="Proteomes" id="UP000031246">
    <property type="component" value="Unassembled WGS sequence"/>
</dbReference>
<accession>A0A0C1FVJ8</accession>
<evidence type="ECO:0000256" key="1">
    <source>
        <dbReference type="SAM" id="Phobius"/>
    </source>
</evidence>
<keyword evidence="1" id="KW-0472">Membrane</keyword>
<evidence type="ECO:0000313" key="3">
    <source>
        <dbReference type="Proteomes" id="UP000031246"/>
    </source>
</evidence>
<organism evidence="2 3">
    <name type="scientific">Pedobacter kyungheensis</name>
    <dbReference type="NCBI Taxonomy" id="1069985"/>
    <lineage>
        <taxon>Bacteria</taxon>
        <taxon>Pseudomonadati</taxon>
        <taxon>Bacteroidota</taxon>
        <taxon>Sphingobacteriia</taxon>
        <taxon>Sphingobacteriales</taxon>
        <taxon>Sphingobacteriaceae</taxon>
        <taxon>Pedobacter</taxon>
    </lineage>
</organism>
<feature type="transmembrane region" description="Helical" evidence="1">
    <location>
        <begin position="77"/>
        <end position="97"/>
    </location>
</feature>
<keyword evidence="1" id="KW-1133">Transmembrane helix</keyword>
<keyword evidence="1" id="KW-0812">Transmembrane</keyword>
<reference evidence="2 3" key="1">
    <citation type="submission" date="2014-10" db="EMBL/GenBank/DDBJ databases">
        <title>Pedobacter Kyungheensis.</title>
        <authorList>
            <person name="Anderson B.M."/>
            <person name="Newman J.D."/>
        </authorList>
    </citation>
    <scope>NUCLEOTIDE SEQUENCE [LARGE SCALE GENOMIC DNA]</scope>
    <source>
        <strain evidence="2 3">KACC 16221</strain>
    </source>
</reference>
<dbReference type="RefSeq" id="WP_039479374.1">
    <property type="nucleotide sequence ID" value="NZ_JSYN01000025.1"/>
</dbReference>
<name>A0A0C1FVJ8_9SPHI</name>
<gene>
    <name evidence="2" type="ORF">OC25_19005</name>
</gene>